<feature type="transmembrane region" description="Helical" evidence="7">
    <location>
        <begin position="67"/>
        <end position="85"/>
    </location>
</feature>
<keyword evidence="6 7" id="KW-0472">Membrane</keyword>
<keyword evidence="4 7" id="KW-0812">Transmembrane</keyword>
<dbReference type="Proteomes" id="UP001623660">
    <property type="component" value="Unassembled WGS sequence"/>
</dbReference>
<proteinExistence type="inferred from homology"/>
<feature type="transmembrane region" description="Helical" evidence="7">
    <location>
        <begin position="37"/>
        <end position="55"/>
    </location>
</feature>
<evidence type="ECO:0000256" key="6">
    <source>
        <dbReference type="ARBA" id="ARBA00023136"/>
    </source>
</evidence>
<comment type="subcellular location">
    <subcellularLocation>
        <location evidence="1">Cell membrane</location>
        <topology evidence="1">Multi-pass membrane protein</topology>
    </subcellularLocation>
</comment>
<dbReference type="EMBL" id="JBJHZX010000043">
    <property type="protein sequence ID" value="MFL0198000.1"/>
    <property type="molecule type" value="Genomic_DNA"/>
</dbReference>
<evidence type="ECO:0000256" key="4">
    <source>
        <dbReference type="ARBA" id="ARBA00022692"/>
    </source>
</evidence>
<gene>
    <name evidence="9" type="ORF">ACJDU8_20895</name>
</gene>
<dbReference type="Gene3D" id="3.30.240.20">
    <property type="entry name" value="bsu07140 like domains"/>
    <property type="match status" value="2"/>
</dbReference>
<evidence type="ECO:0000256" key="5">
    <source>
        <dbReference type="ARBA" id="ARBA00022989"/>
    </source>
</evidence>
<sequence length="230" mass="26128">MNIGNVDIFHLLFRTTLIFIVLLILARMLEKKQMSELTFFNYITGIIIGSIAADIISKANSPFLDEFIGLVWWCILTGLTGYVGLKSGTLRRIIDGQPTILIKKGKIQKQALTSTRINMDDLSMLLRKQGVFSITEVEYAILEPDGNLSILKKPQQQQIIKSDMQIPTSTLNYMPSEIIVDGKIIKHNLSELNLSEEWLKNQLKQHNIINIKDIFYAEVQSDGTLFIDKN</sequence>
<evidence type="ECO:0000313" key="9">
    <source>
        <dbReference type="EMBL" id="MFL0198000.1"/>
    </source>
</evidence>
<feature type="domain" description="YetF C-terminal" evidence="8">
    <location>
        <begin position="86"/>
        <end position="220"/>
    </location>
</feature>
<evidence type="ECO:0000256" key="3">
    <source>
        <dbReference type="ARBA" id="ARBA00022475"/>
    </source>
</evidence>
<dbReference type="InterPro" id="IPR007353">
    <property type="entry name" value="DUF421"/>
</dbReference>
<comment type="similarity">
    <text evidence="2">Belongs to the UPF0702 family.</text>
</comment>
<accession>A0ABW8SU24</accession>
<keyword evidence="10" id="KW-1185">Reference proteome</keyword>
<dbReference type="InterPro" id="IPR023090">
    <property type="entry name" value="UPF0702_alpha/beta_dom_sf"/>
</dbReference>
<keyword evidence="5 7" id="KW-1133">Transmembrane helix</keyword>
<comment type="caution">
    <text evidence="9">The sequence shown here is derived from an EMBL/GenBank/DDBJ whole genome shotgun (WGS) entry which is preliminary data.</text>
</comment>
<evidence type="ECO:0000256" key="1">
    <source>
        <dbReference type="ARBA" id="ARBA00004651"/>
    </source>
</evidence>
<evidence type="ECO:0000313" key="10">
    <source>
        <dbReference type="Proteomes" id="UP001623660"/>
    </source>
</evidence>
<evidence type="ECO:0000256" key="2">
    <source>
        <dbReference type="ARBA" id="ARBA00006448"/>
    </source>
</evidence>
<dbReference type="Pfam" id="PF04239">
    <property type="entry name" value="DUF421"/>
    <property type="match status" value="1"/>
</dbReference>
<evidence type="ECO:0000259" key="8">
    <source>
        <dbReference type="Pfam" id="PF04239"/>
    </source>
</evidence>
<evidence type="ECO:0000256" key="7">
    <source>
        <dbReference type="SAM" id="Phobius"/>
    </source>
</evidence>
<dbReference type="RefSeq" id="WP_406794107.1">
    <property type="nucleotide sequence ID" value="NZ_JBJHZX010000043.1"/>
</dbReference>
<protein>
    <submittedName>
        <fullName evidence="9">DUF421 domain-containing protein</fullName>
    </submittedName>
</protein>
<dbReference type="PANTHER" id="PTHR34582">
    <property type="entry name" value="UPF0702 TRANSMEMBRANE PROTEIN YCAP"/>
    <property type="match status" value="1"/>
</dbReference>
<name>A0ABW8SU24_9CLOT</name>
<feature type="transmembrane region" description="Helical" evidence="7">
    <location>
        <begin position="6"/>
        <end position="25"/>
    </location>
</feature>
<reference evidence="9 10" key="1">
    <citation type="submission" date="2024-11" db="EMBL/GenBank/DDBJ databases">
        <authorList>
            <person name="Heng Y.C."/>
            <person name="Lim A.C.H."/>
            <person name="Lee J.K.Y."/>
            <person name="Kittelmann S."/>
        </authorList>
    </citation>
    <scope>NUCLEOTIDE SEQUENCE [LARGE SCALE GENOMIC DNA]</scope>
    <source>
        <strain evidence="9 10">WILCCON 0269</strain>
    </source>
</reference>
<organism evidence="9 10">
    <name type="scientific">Candidatus Clostridium eludens</name>
    <dbReference type="NCBI Taxonomy" id="3381663"/>
    <lineage>
        <taxon>Bacteria</taxon>
        <taxon>Bacillati</taxon>
        <taxon>Bacillota</taxon>
        <taxon>Clostridia</taxon>
        <taxon>Eubacteriales</taxon>
        <taxon>Clostridiaceae</taxon>
        <taxon>Clostridium</taxon>
    </lineage>
</organism>
<keyword evidence="3" id="KW-1003">Cell membrane</keyword>
<dbReference type="PANTHER" id="PTHR34582:SF7">
    <property type="entry name" value="UPF0702 TRANSMEMBRANE PROTEIN YDFS"/>
    <property type="match status" value="1"/>
</dbReference>